<proteinExistence type="predicted"/>
<evidence type="ECO:0000313" key="3">
    <source>
        <dbReference type="Proteomes" id="UP000663889"/>
    </source>
</evidence>
<feature type="region of interest" description="Disordered" evidence="1">
    <location>
        <begin position="26"/>
        <end position="69"/>
    </location>
</feature>
<evidence type="ECO:0000256" key="1">
    <source>
        <dbReference type="SAM" id="MobiDB-lite"/>
    </source>
</evidence>
<comment type="caution">
    <text evidence="2">The sequence shown here is derived from an EMBL/GenBank/DDBJ whole genome shotgun (WGS) entry which is preliminary data.</text>
</comment>
<protein>
    <submittedName>
        <fullName evidence="2">Uncharacterized protein</fullName>
    </submittedName>
</protein>
<reference evidence="2" key="1">
    <citation type="submission" date="2021-02" db="EMBL/GenBank/DDBJ databases">
        <authorList>
            <person name="Nowell W R."/>
        </authorList>
    </citation>
    <scope>NUCLEOTIDE SEQUENCE</scope>
</reference>
<evidence type="ECO:0000313" key="2">
    <source>
        <dbReference type="EMBL" id="CAF1520319.1"/>
    </source>
</evidence>
<name>A0A815UIG0_9BILA</name>
<gene>
    <name evidence="2" type="ORF">SEV965_LOCUS36994</name>
</gene>
<feature type="compositionally biased region" description="Polar residues" evidence="1">
    <location>
        <begin position="26"/>
        <end position="40"/>
    </location>
</feature>
<organism evidence="2 3">
    <name type="scientific">Rotaria sordida</name>
    <dbReference type="NCBI Taxonomy" id="392033"/>
    <lineage>
        <taxon>Eukaryota</taxon>
        <taxon>Metazoa</taxon>
        <taxon>Spiralia</taxon>
        <taxon>Gnathifera</taxon>
        <taxon>Rotifera</taxon>
        <taxon>Eurotatoria</taxon>
        <taxon>Bdelloidea</taxon>
        <taxon>Philodinida</taxon>
        <taxon>Philodinidae</taxon>
        <taxon>Rotaria</taxon>
    </lineage>
</organism>
<dbReference type="AlphaFoldDB" id="A0A815UIG0"/>
<dbReference type="Proteomes" id="UP000663889">
    <property type="component" value="Unassembled WGS sequence"/>
</dbReference>
<accession>A0A815UIG0</accession>
<feature type="compositionally biased region" description="Low complexity" evidence="1">
    <location>
        <begin position="41"/>
        <end position="50"/>
    </location>
</feature>
<dbReference type="EMBL" id="CAJNOU010007186">
    <property type="protein sequence ID" value="CAF1520319.1"/>
    <property type="molecule type" value="Genomic_DNA"/>
</dbReference>
<feature type="compositionally biased region" description="Basic residues" evidence="1">
    <location>
        <begin position="60"/>
        <end position="69"/>
    </location>
</feature>
<sequence>MTSEQKDRICNDIDTQMMIENFQRQEQLKSTSPTLEQQTISDSNENNQNDDNWESVQTRKNNKKKEHWK</sequence>